<accession>A0A1H5WJD7</accession>
<dbReference type="CDD" id="cd00761">
    <property type="entry name" value="Glyco_tranf_GTA_type"/>
    <property type="match status" value="1"/>
</dbReference>
<dbReference type="AlphaFoldDB" id="A0A1H5WJD7"/>
<evidence type="ECO:0000313" key="4">
    <source>
        <dbReference type="EMBL" id="SEF99007.1"/>
    </source>
</evidence>
<dbReference type="PANTHER" id="PTHR22916">
    <property type="entry name" value="GLYCOSYLTRANSFERASE"/>
    <property type="match status" value="1"/>
</dbReference>
<proteinExistence type="predicted"/>
<gene>
    <name evidence="4" type="ORF">SAMN05216354_2357</name>
</gene>
<dbReference type="SUPFAM" id="SSF53448">
    <property type="entry name" value="Nucleotide-diphospho-sugar transferases"/>
    <property type="match status" value="1"/>
</dbReference>
<evidence type="ECO:0000313" key="5">
    <source>
        <dbReference type="Proteomes" id="UP000236735"/>
    </source>
</evidence>
<dbReference type="RefSeq" id="WP_103916051.1">
    <property type="nucleotide sequence ID" value="NZ_FNUV01000006.1"/>
</dbReference>
<dbReference type="Proteomes" id="UP000236735">
    <property type="component" value="Unassembled WGS sequence"/>
</dbReference>
<dbReference type="Gene3D" id="3.90.550.10">
    <property type="entry name" value="Spore Coat Polysaccharide Biosynthesis Protein SpsA, Chain A"/>
    <property type="match status" value="1"/>
</dbReference>
<keyword evidence="2 4" id="KW-0808">Transferase</keyword>
<sequence>MDSSLVSIIIPIYNTAEYVEKCILSVLSQSYKNIELILVNDGSTDNSGKICKKYENLPNVIYIEQENRGVTAARKQGVDTAKGEWIMFVDSDDLLVEDSIYGLMDICKSADIIIGANQRNIDSVKKLPDIISKEKYLEMQYAREISASPCAKLFRRRLFDEQALTFPKHIVRCEDYLMNLVLAINNQSDVYVYKHQICFIRNNPTSATHTRLLTLDYMLELCKRGDDIISNHIPYDIFLDQRVKQRIYFFYEAMHDTKYTSNSHHPFIKDIKRCMNEAGVWSPIDRWLLSISSPWAVQSVWNLRRVIMRIKNPFMIKHDIKKILTYIHSSDITDK</sequence>
<reference evidence="4 5" key="1">
    <citation type="submission" date="2016-10" db="EMBL/GenBank/DDBJ databases">
        <authorList>
            <person name="de Groot N.N."/>
        </authorList>
    </citation>
    <scope>NUCLEOTIDE SEQUENCE [LARGE SCALE GENOMIC DNA]</scope>
    <source>
        <strain evidence="4 5">AR32</strain>
    </source>
</reference>
<dbReference type="InterPro" id="IPR029044">
    <property type="entry name" value="Nucleotide-diphossugar_trans"/>
</dbReference>
<evidence type="ECO:0000259" key="3">
    <source>
        <dbReference type="Pfam" id="PF00535"/>
    </source>
</evidence>
<evidence type="ECO:0000256" key="1">
    <source>
        <dbReference type="ARBA" id="ARBA00022676"/>
    </source>
</evidence>
<dbReference type="InterPro" id="IPR001173">
    <property type="entry name" value="Glyco_trans_2-like"/>
</dbReference>
<evidence type="ECO:0000256" key="2">
    <source>
        <dbReference type="ARBA" id="ARBA00022679"/>
    </source>
</evidence>
<dbReference type="GO" id="GO:0016758">
    <property type="term" value="F:hexosyltransferase activity"/>
    <property type="evidence" value="ECO:0007669"/>
    <property type="project" value="UniProtKB-ARBA"/>
</dbReference>
<protein>
    <submittedName>
        <fullName evidence="4">Glycosyltransferase involved in cell wall bisynthesis</fullName>
    </submittedName>
</protein>
<keyword evidence="1" id="KW-0328">Glycosyltransferase</keyword>
<organism evidence="4 5">
    <name type="scientific">Xylanibacter ruminicola</name>
    <name type="common">Prevotella ruminicola</name>
    <dbReference type="NCBI Taxonomy" id="839"/>
    <lineage>
        <taxon>Bacteria</taxon>
        <taxon>Pseudomonadati</taxon>
        <taxon>Bacteroidota</taxon>
        <taxon>Bacteroidia</taxon>
        <taxon>Bacteroidales</taxon>
        <taxon>Prevotellaceae</taxon>
        <taxon>Xylanibacter</taxon>
    </lineage>
</organism>
<feature type="domain" description="Glycosyltransferase 2-like" evidence="3">
    <location>
        <begin position="7"/>
        <end position="160"/>
    </location>
</feature>
<dbReference type="PANTHER" id="PTHR22916:SF51">
    <property type="entry name" value="GLYCOSYLTRANSFERASE EPSH-RELATED"/>
    <property type="match status" value="1"/>
</dbReference>
<name>A0A1H5WJD7_XYLRU</name>
<dbReference type="Pfam" id="PF00535">
    <property type="entry name" value="Glycos_transf_2"/>
    <property type="match status" value="1"/>
</dbReference>
<dbReference type="EMBL" id="FNUV01000006">
    <property type="protein sequence ID" value="SEF99007.1"/>
    <property type="molecule type" value="Genomic_DNA"/>
</dbReference>